<dbReference type="Proteomes" id="UP001144978">
    <property type="component" value="Unassembled WGS sequence"/>
</dbReference>
<organism evidence="1 2">
    <name type="scientific">Trametes sanguinea</name>
    <dbReference type="NCBI Taxonomy" id="158606"/>
    <lineage>
        <taxon>Eukaryota</taxon>
        <taxon>Fungi</taxon>
        <taxon>Dikarya</taxon>
        <taxon>Basidiomycota</taxon>
        <taxon>Agaricomycotina</taxon>
        <taxon>Agaricomycetes</taxon>
        <taxon>Polyporales</taxon>
        <taxon>Polyporaceae</taxon>
        <taxon>Trametes</taxon>
    </lineage>
</organism>
<reference evidence="1" key="1">
    <citation type="submission" date="2022-08" db="EMBL/GenBank/DDBJ databases">
        <title>Genome Sequence of Pycnoporus sanguineus.</title>
        <authorList>
            <person name="Buettner E."/>
        </authorList>
    </citation>
    <scope>NUCLEOTIDE SEQUENCE</scope>
    <source>
        <strain evidence="1">CG-C14</strain>
    </source>
</reference>
<accession>A0ACC1N7C3</accession>
<sequence length="661" mass="74133">MVQLKRSSDLEEWELARWLVTSGLSQTAIEQYLKLDITRGRTQPSYESTYKFLQKIDALPCGSTGWKVEVMEAVGDKLGEDGKPKVERVELWSRDVVDCVRELMGNASFRDSLVYGPQHHYVDEHGQTRLYENMWTGDWWWDVQTELPPGATVAPIILASDKTTLSRMSGDKSAWPVYLTLGNLDKRVRRKPSSHGTILLGYLPVAKLDCFSDKRRSLEGYRLFHLCMKKLLAPLIEAGREGVLMPCADGRIRRVFPILAAYIADHPEQCLVAACQENFCPKCPVGPDERGEPVFSCLKDPDRVTTALKEAASGEKPAQFTEWGLRAVEPFWTDLPHADIFSALTPDLLHQLHKGVFKDHLVSWATKAMEGGSHEVDRRFKAMLRHSDLRHFKNGISLVSQWTGTEYKNMEKVFLGVVAGAADERVVRAVRAVLDFIYLAHFESHSDESLDALHHAWRDSHQYKAVFVDMGIREHFNFPKGHSMEHYEISIRSLGTADGYSTEHPERLHIDFAKHAYDASNKQATYIQQMTRWLERQEAVHRASPAASPPRSPALNSHSRRARARAHAHGALAPRQSSAPCPLPQPTGRIRAADPTGAFSFYLARTDAANGFGEYGITGDASQALSVVLRRCTSNSDPFEVEAVVRPPLSVFAVLIERAGG</sequence>
<protein>
    <submittedName>
        <fullName evidence="1">Uncharacterized protein</fullName>
    </submittedName>
</protein>
<evidence type="ECO:0000313" key="2">
    <source>
        <dbReference type="Proteomes" id="UP001144978"/>
    </source>
</evidence>
<name>A0ACC1N7C3_9APHY</name>
<proteinExistence type="predicted"/>
<dbReference type="EMBL" id="JANSHE010004778">
    <property type="protein sequence ID" value="KAJ2974809.1"/>
    <property type="molecule type" value="Genomic_DNA"/>
</dbReference>
<keyword evidence="2" id="KW-1185">Reference proteome</keyword>
<comment type="caution">
    <text evidence="1">The sequence shown here is derived from an EMBL/GenBank/DDBJ whole genome shotgun (WGS) entry which is preliminary data.</text>
</comment>
<evidence type="ECO:0000313" key="1">
    <source>
        <dbReference type="EMBL" id="KAJ2974809.1"/>
    </source>
</evidence>
<gene>
    <name evidence="1" type="ORF">NUW54_g11836</name>
</gene>